<feature type="transmembrane region" description="Helical" evidence="1">
    <location>
        <begin position="51"/>
        <end position="72"/>
    </location>
</feature>
<evidence type="ECO:0000256" key="1">
    <source>
        <dbReference type="SAM" id="Phobius"/>
    </source>
</evidence>
<protein>
    <submittedName>
        <fullName evidence="2">Uncharacterized protein</fullName>
    </submittedName>
</protein>
<dbReference type="Proteomes" id="UP000594468">
    <property type="component" value="Chromosome"/>
</dbReference>
<feature type="transmembrane region" description="Helical" evidence="1">
    <location>
        <begin position="18"/>
        <end position="39"/>
    </location>
</feature>
<dbReference type="RefSeq" id="WP_195169260.1">
    <property type="nucleotide sequence ID" value="NZ_CP062983.1"/>
</dbReference>
<feature type="transmembrane region" description="Helical" evidence="1">
    <location>
        <begin position="78"/>
        <end position="95"/>
    </location>
</feature>
<dbReference type="AlphaFoldDB" id="A0A7S8E6D0"/>
<keyword evidence="1" id="KW-0812">Transmembrane</keyword>
<name>A0A7S8E6D0_9CHLR</name>
<proteinExistence type="predicted"/>
<feature type="transmembrane region" description="Helical" evidence="1">
    <location>
        <begin position="102"/>
        <end position="123"/>
    </location>
</feature>
<keyword evidence="1" id="KW-1133">Transmembrane helix</keyword>
<dbReference type="KEGG" id="pmet:G4Y79_15910"/>
<feature type="transmembrane region" description="Helical" evidence="1">
    <location>
        <begin position="135"/>
        <end position="157"/>
    </location>
</feature>
<keyword evidence="3" id="KW-1185">Reference proteome</keyword>
<evidence type="ECO:0000313" key="2">
    <source>
        <dbReference type="EMBL" id="QPC81187.1"/>
    </source>
</evidence>
<accession>A0A7S8E6D0</accession>
<sequence>MAEWNSILATSQQSTLPLIISGLLRLHLFIMTVIAAFYAMKSRISFRVAGLLVASLLILSQLPPVNGIANIFNDNNNAQQFGLAILSLICTVGIITKPQWPWVIFIIGLVIGGIISTIGGVWGSLDALNTLNISAALSIGAAGILILYILFLVLVFITRSQQTERG</sequence>
<gene>
    <name evidence="2" type="ORF">G4Y79_15910</name>
</gene>
<evidence type="ECO:0000313" key="3">
    <source>
        <dbReference type="Proteomes" id="UP000594468"/>
    </source>
</evidence>
<organism evidence="2 3">
    <name type="scientific">Phototrophicus methaneseepsis</name>
    <dbReference type="NCBI Taxonomy" id="2710758"/>
    <lineage>
        <taxon>Bacteria</taxon>
        <taxon>Bacillati</taxon>
        <taxon>Chloroflexota</taxon>
        <taxon>Candidatus Thermofontia</taxon>
        <taxon>Phototrophicales</taxon>
        <taxon>Phototrophicaceae</taxon>
        <taxon>Phototrophicus</taxon>
    </lineage>
</organism>
<reference evidence="2 3" key="1">
    <citation type="submission" date="2020-02" db="EMBL/GenBank/DDBJ databases">
        <authorList>
            <person name="Zheng R.K."/>
            <person name="Sun C.M."/>
        </authorList>
    </citation>
    <scope>NUCLEOTIDE SEQUENCE [LARGE SCALE GENOMIC DNA]</scope>
    <source>
        <strain evidence="3">rifampicinis</strain>
    </source>
</reference>
<keyword evidence="1" id="KW-0472">Membrane</keyword>
<dbReference type="EMBL" id="CP062983">
    <property type="protein sequence ID" value="QPC81187.1"/>
    <property type="molecule type" value="Genomic_DNA"/>
</dbReference>